<comment type="caution">
    <text evidence="1">The sequence shown here is derived from an EMBL/GenBank/DDBJ whole genome shotgun (WGS) entry which is preliminary data.</text>
</comment>
<gene>
    <name evidence="1" type="ORF">L1987_19175</name>
</gene>
<sequence>MKVCDLNKEVSLIPSVSMSLEESDQNTGVKSVDASFHADEISLARKTGLAGCAGSARISGIPIVTVSSTASDQVMGSVPKDGSGKNTSAVAENLVAGKNGSCRKLGFGRNCRTVGLGFVWLAWAVAPSQVESDGVRVSVSTDERVHVPAGGFDRMHGEYDEQGSNVEMGIATEVGVHATCVSVGFDGAMQAHAGNTNLGLDMGGLHGTLGDEAGATELVTNVDKENGETGVGYEKDERTLEKKTKKRPGLPPSSALPSRRSTRNVNRSASVGEGSDIEEPTGSLVGLGSNQKTATWVFEPIVMEKDSERVSGSRPIQRTTRSEMMLKPDLWSETDACMVNKEQSSIPGSNDLSESSSTSVNVMDKSMDKIGDSPPADGSA</sequence>
<reference evidence="1 2" key="2">
    <citation type="journal article" date="2022" name="Mol. Ecol. Resour.">
        <title>The genomes of chicory, endive, great burdock and yacon provide insights into Asteraceae paleo-polyploidization history and plant inulin production.</title>
        <authorList>
            <person name="Fan W."/>
            <person name="Wang S."/>
            <person name="Wang H."/>
            <person name="Wang A."/>
            <person name="Jiang F."/>
            <person name="Liu H."/>
            <person name="Zhao H."/>
            <person name="Xu D."/>
            <person name="Zhang Y."/>
        </authorList>
    </citation>
    <scope>NUCLEOTIDE SEQUENCE [LARGE SCALE GENOMIC DNA]</scope>
    <source>
        <strain evidence="2">cv. Yunnan</strain>
        <tissue evidence="1">Leaves</tissue>
    </source>
</reference>
<evidence type="ECO:0000313" key="1">
    <source>
        <dbReference type="EMBL" id="KAI3814420.1"/>
    </source>
</evidence>
<protein>
    <submittedName>
        <fullName evidence="1">Uncharacterized protein</fullName>
    </submittedName>
</protein>
<accession>A0ACB9J3R5</accession>
<dbReference type="Proteomes" id="UP001056120">
    <property type="component" value="Linkage Group LG06"/>
</dbReference>
<proteinExistence type="predicted"/>
<reference evidence="2" key="1">
    <citation type="journal article" date="2022" name="Mol. Ecol. Resour.">
        <title>The genomes of chicory, endive, great burdock and yacon provide insights into Asteraceae palaeo-polyploidization history and plant inulin production.</title>
        <authorList>
            <person name="Fan W."/>
            <person name="Wang S."/>
            <person name="Wang H."/>
            <person name="Wang A."/>
            <person name="Jiang F."/>
            <person name="Liu H."/>
            <person name="Zhao H."/>
            <person name="Xu D."/>
            <person name="Zhang Y."/>
        </authorList>
    </citation>
    <scope>NUCLEOTIDE SEQUENCE [LARGE SCALE GENOMIC DNA]</scope>
    <source>
        <strain evidence="2">cv. Yunnan</strain>
    </source>
</reference>
<organism evidence="1 2">
    <name type="scientific">Smallanthus sonchifolius</name>
    <dbReference type="NCBI Taxonomy" id="185202"/>
    <lineage>
        <taxon>Eukaryota</taxon>
        <taxon>Viridiplantae</taxon>
        <taxon>Streptophyta</taxon>
        <taxon>Embryophyta</taxon>
        <taxon>Tracheophyta</taxon>
        <taxon>Spermatophyta</taxon>
        <taxon>Magnoliopsida</taxon>
        <taxon>eudicotyledons</taxon>
        <taxon>Gunneridae</taxon>
        <taxon>Pentapetalae</taxon>
        <taxon>asterids</taxon>
        <taxon>campanulids</taxon>
        <taxon>Asterales</taxon>
        <taxon>Asteraceae</taxon>
        <taxon>Asteroideae</taxon>
        <taxon>Heliantheae alliance</taxon>
        <taxon>Millerieae</taxon>
        <taxon>Smallanthus</taxon>
    </lineage>
</organism>
<dbReference type="EMBL" id="CM042023">
    <property type="protein sequence ID" value="KAI3814420.1"/>
    <property type="molecule type" value="Genomic_DNA"/>
</dbReference>
<keyword evidence="2" id="KW-1185">Reference proteome</keyword>
<name>A0ACB9J3R5_9ASTR</name>
<evidence type="ECO:0000313" key="2">
    <source>
        <dbReference type="Proteomes" id="UP001056120"/>
    </source>
</evidence>